<name>A0ABZ0Z2Z0_9CAUD</name>
<dbReference type="EMBL" id="OR769219">
    <property type="protein sequence ID" value="WQJ51390.1"/>
    <property type="molecule type" value="Genomic_DNA"/>
</dbReference>
<evidence type="ECO:0000313" key="1">
    <source>
        <dbReference type="EMBL" id="WQJ51390.1"/>
    </source>
</evidence>
<dbReference type="Proteomes" id="UP001348805">
    <property type="component" value="Segment"/>
</dbReference>
<evidence type="ECO:0008006" key="3">
    <source>
        <dbReference type="Google" id="ProtNLM"/>
    </source>
</evidence>
<accession>A0ABZ0Z2Z0</accession>
<keyword evidence="2" id="KW-1185">Reference proteome</keyword>
<sequence>MLVYHGSSKKINCIDIDECHLGWHCGNLCQAIDIADPKRKSNKFLWSDSYLYVSDINPNSQNTLYLKDIFRYYDNFLHDIIIEIKSKLKEQFPDILCDNIDNCENNEELREFLLKNNIKYIEYDNVVETEGTSFVILDESELNNIEEYTFYEFLTMHYDKIQK</sequence>
<proteinExistence type="predicted"/>
<evidence type="ECO:0000313" key="2">
    <source>
        <dbReference type="Proteomes" id="UP001348805"/>
    </source>
</evidence>
<protein>
    <recommendedName>
        <fullName evidence="3">DUF3990 domain-containing protein</fullName>
    </recommendedName>
</protein>
<organism evidence="1 2">
    <name type="scientific">phage Lak_Megaphage_RVC_AP3_GC26</name>
    <dbReference type="NCBI Taxonomy" id="3109225"/>
    <lineage>
        <taxon>Viruses</taxon>
        <taxon>Duplodnaviria</taxon>
        <taxon>Heunggongvirae</taxon>
        <taxon>Uroviricota</taxon>
        <taxon>Caudoviricetes</taxon>
        <taxon>Caudoviricetes code 15 clade</taxon>
    </lineage>
</organism>
<reference evidence="1 2" key="1">
    <citation type="submission" date="2023-11" db="EMBL/GenBank/DDBJ databases">
        <authorList>
            <person name="Cook R."/>
            <person name="Crisci M."/>
            <person name="Pye H."/>
            <person name="Adriaenssens E."/>
            <person name="Santini J."/>
        </authorList>
    </citation>
    <scope>NUCLEOTIDE SEQUENCE [LARGE SCALE GENOMIC DNA]</scope>
    <source>
        <strain evidence="1">Lak_Megaphage_RVC_AP3_GC26</strain>
    </source>
</reference>